<gene>
    <name evidence="1" type="ORF">ACFSF0_00595</name>
</gene>
<accession>A0ABW4KP13</accession>
<protein>
    <recommendedName>
        <fullName evidence="3">XRE family transcriptional regulator</fullName>
    </recommendedName>
</protein>
<evidence type="ECO:0000313" key="2">
    <source>
        <dbReference type="Proteomes" id="UP001597304"/>
    </source>
</evidence>
<evidence type="ECO:0008006" key="3">
    <source>
        <dbReference type="Google" id="ProtNLM"/>
    </source>
</evidence>
<organism evidence="1 2">
    <name type="scientific">Ottowia flava</name>
    <dbReference type="NCBI Taxonomy" id="2675430"/>
    <lineage>
        <taxon>Bacteria</taxon>
        <taxon>Pseudomonadati</taxon>
        <taxon>Pseudomonadota</taxon>
        <taxon>Betaproteobacteria</taxon>
        <taxon>Burkholderiales</taxon>
        <taxon>Comamonadaceae</taxon>
        <taxon>Ottowia</taxon>
    </lineage>
</organism>
<dbReference type="EMBL" id="JBHUEJ010000002">
    <property type="protein sequence ID" value="MFD1709096.1"/>
    <property type="molecule type" value="Genomic_DNA"/>
</dbReference>
<dbReference type="RefSeq" id="WP_147914159.1">
    <property type="nucleotide sequence ID" value="NZ_JBHUEJ010000002.1"/>
</dbReference>
<name>A0ABW4KP13_9BURK</name>
<keyword evidence="2" id="KW-1185">Reference proteome</keyword>
<sequence>MNYTNQATGALALSIHDVRAAHPNTSIPDGAPFGDFVPYAPATPPAHDPLTQWLVEVTPVDVAGTLTQQWVVVDMTEAEVAAARQARVPHSVTRRQARQALLLAGLLDQVEPAIAAIADPTQRGLASIEWADSQAFERSRPLLIQLASALGLDSAALDNLFIQAAQL</sequence>
<comment type="caution">
    <text evidence="1">The sequence shown here is derived from an EMBL/GenBank/DDBJ whole genome shotgun (WGS) entry which is preliminary data.</text>
</comment>
<dbReference type="Proteomes" id="UP001597304">
    <property type="component" value="Unassembled WGS sequence"/>
</dbReference>
<proteinExistence type="predicted"/>
<reference evidence="2" key="1">
    <citation type="journal article" date="2019" name="Int. J. Syst. Evol. Microbiol.">
        <title>The Global Catalogue of Microorganisms (GCM) 10K type strain sequencing project: providing services to taxonomists for standard genome sequencing and annotation.</title>
        <authorList>
            <consortium name="The Broad Institute Genomics Platform"/>
            <consortium name="The Broad Institute Genome Sequencing Center for Infectious Disease"/>
            <person name="Wu L."/>
            <person name="Ma J."/>
        </authorList>
    </citation>
    <scope>NUCLEOTIDE SEQUENCE [LARGE SCALE GENOMIC DNA]</scope>
    <source>
        <strain evidence="2">LMG 29247</strain>
    </source>
</reference>
<evidence type="ECO:0000313" key="1">
    <source>
        <dbReference type="EMBL" id="MFD1709096.1"/>
    </source>
</evidence>